<gene>
    <name evidence="2" type="ORF">Tam10B_0684</name>
</gene>
<evidence type="ECO:0000313" key="3">
    <source>
        <dbReference type="Proteomes" id="UP000215433"/>
    </source>
</evidence>
<sequence>MIGHFLAAVLEGVGYLCLFAGLALLSATFRLADMAEWLYPTKRGGR</sequence>
<accession>A0A229VZT9</accession>
<keyword evidence="1" id="KW-0472">Membrane</keyword>
<evidence type="ECO:0000313" key="2">
    <source>
        <dbReference type="EMBL" id="OXN01105.1"/>
    </source>
</evidence>
<proteinExistence type="predicted"/>
<reference evidence="2 3" key="1">
    <citation type="submission" date="2017-05" db="EMBL/GenBank/DDBJ databases">
        <title>Bifidobacterium vansinderenii sp. nov.</title>
        <authorList>
            <person name="Lugli G.A."/>
            <person name="Duranti S."/>
            <person name="Mangifesta M."/>
        </authorList>
    </citation>
    <scope>NUCLEOTIDE SEQUENCE [LARGE SCALE GENOMIC DNA]</scope>
    <source>
        <strain evidence="2 3">Tam10B</strain>
    </source>
</reference>
<dbReference type="EMBL" id="NEWD01000006">
    <property type="protein sequence ID" value="OXN01105.1"/>
    <property type="molecule type" value="Genomic_DNA"/>
</dbReference>
<dbReference type="Proteomes" id="UP000215433">
    <property type="component" value="Unassembled WGS sequence"/>
</dbReference>
<protein>
    <submittedName>
        <fullName evidence="2">Uncharacterized protein</fullName>
    </submittedName>
</protein>
<evidence type="ECO:0000256" key="1">
    <source>
        <dbReference type="SAM" id="Phobius"/>
    </source>
</evidence>
<name>A0A229VZT9_9BIFI</name>
<organism evidence="2 3">
    <name type="scientific">Bifidobacterium vansinderenii</name>
    <dbReference type="NCBI Taxonomy" id="1984871"/>
    <lineage>
        <taxon>Bacteria</taxon>
        <taxon>Bacillati</taxon>
        <taxon>Actinomycetota</taxon>
        <taxon>Actinomycetes</taxon>
        <taxon>Bifidobacteriales</taxon>
        <taxon>Bifidobacteriaceae</taxon>
        <taxon>Bifidobacterium</taxon>
    </lineage>
</organism>
<keyword evidence="1" id="KW-1133">Transmembrane helix</keyword>
<dbReference type="AlphaFoldDB" id="A0A229VZT9"/>
<feature type="transmembrane region" description="Helical" evidence="1">
    <location>
        <begin position="12"/>
        <end position="32"/>
    </location>
</feature>
<keyword evidence="3" id="KW-1185">Reference proteome</keyword>
<keyword evidence="1" id="KW-0812">Transmembrane</keyword>
<comment type="caution">
    <text evidence="2">The sequence shown here is derived from an EMBL/GenBank/DDBJ whole genome shotgun (WGS) entry which is preliminary data.</text>
</comment>